<dbReference type="EMBL" id="HG994585">
    <property type="protein sequence ID" value="CAF2987228.1"/>
    <property type="molecule type" value="Genomic_DNA"/>
</dbReference>
<evidence type="ECO:0000313" key="1">
    <source>
        <dbReference type="EMBL" id="CAF2987228.1"/>
    </source>
</evidence>
<sequence length="246" mass="28264">MSIMVSDYLKKCEPGEDGLIFLQTSQGAKIKVKIRKTKNTTNQWLNLNLCINMAIELNFSVRKTINSGSLLRSTFKSIESCSWCETKKPLKDEKTTLRTLGNINANYNDFKYVDKEDLKIARDFKNCIHEPLIGQGNYVVIWDLALRQNYIYFCQFREGYQGGQLNTPNCVLLLSMLDTLEQIVPKDLFLLIDTLLSFDKLKQENFGNTLDSNYAELIENYKTAYCKLAITISPKVALYRCACQEI</sequence>
<proteinExistence type="predicted"/>
<evidence type="ECO:0000313" key="2">
    <source>
        <dbReference type="Proteomes" id="UP000675881"/>
    </source>
</evidence>
<keyword evidence="2" id="KW-1185">Reference proteome</keyword>
<name>A0A7R8HCC6_LEPSM</name>
<dbReference type="Proteomes" id="UP000675881">
    <property type="component" value="Chromosome 6"/>
</dbReference>
<dbReference type="AlphaFoldDB" id="A0A7R8HCC6"/>
<organism evidence="1 2">
    <name type="scientific">Lepeophtheirus salmonis</name>
    <name type="common">Salmon louse</name>
    <name type="synonym">Caligus salmonis</name>
    <dbReference type="NCBI Taxonomy" id="72036"/>
    <lineage>
        <taxon>Eukaryota</taxon>
        <taxon>Metazoa</taxon>
        <taxon>Ecdysozoa</taxon>
        <taxon>Arthropoda</taxon>
        <taxon>Crustacea</taxon>
        <taxon>Multicrustacea</taxon>
        <taxon>Hexanauplia</taxon>
        <taxon>Copepoda</taxon>
        <taxon>Siphonostomatoida</taxon>
        <taxon>Caligidae</taxon>
        <taxon>Lepeophtheirus</taxon>
    </lineage>
</organism>
<accession>A0A7R8HCC6</accession>
<protein>
    <submittedName>
        <fullName evidence="1">(salmon louse) hypothetical protein</fullName>
    </submittedName>
</protein>
<gene>
    <name evidence="1" type="ORF">LSAA_11472</name>
</gene>
<reference evidence="1" key="1">
    <citation type="submission" date="2021-02" db="EMBL/GenBank/DDBJ databases">
        <authorList>
            <person name="Bekaert M."/>
        </authorList>
    </citation>
    <scope>NUCLEOTIDE SEQUENCE</scope>
    <source>
        <strain evidence="1">IoA-00</strain>
    </source>
</reference>